<evidence type="ECO:0000256" key="6">
    <source>
        <dbReference type="ARBA" id="ARBA00023235"/>
    </source>
</evidence>
<dbReference type="PANTHER" id="PTHR45745">
    <property type="entry name" value="PHOSPHOMANNOMUTASE 45A"/>
    <property type="match status" value="1"/>
</dbReference>
<dbReference type="SUPFAM" id="SSF55957">
    <property type="entry name" value="Phosphoglucomutase, C-terminal domain"/>
    <property type="match status" value="1"/>
</dbReference>
<proteinExistence type="inferred from homology"/>
<dbReference type="AlphaFoldDB" id="B0XTV2"/>
<dbReference type="Gene3D" id="3.30.310.50">
    <property type="entry name" value="Alpha-D-phosphohexomutase, C-terminal domain"/>
    <property type="match status" value="1"/>
</dbReference>
<dbReference type="PANTHER" id="PTHR45745:SF1">
    <property type="entry name" value="PHOSPHOGLUCOMUTASE 2B-RELATED"/>
    <property type="match status" value="1"/>
</dbReference>
<evidence type="ECO:0000256" key="5">
    <source>
        <dbReference type="ARBA" id="ARBA00022842"/>
    </source>
</evidence>
<keyword evidence="6" id="KW-0413">Isomerase</keyword>
<evidence type="ECO:0000256" key="1">
    <source>
        <dbReference type="ARBA" id="ARBA00001946"/>
    </source>
</evidence>
<dbReference type="Pfam" id="PF00408">
    <property type="entry name" value="PGM_PMM_IV"/>
    <property type="match status" value="1"/>
</dbReference>
<dbReference type="InterPro" id="IPR005846">
    <property type="entry name" value="A-D-PHexomutase_a/b/a-III"/>
</dbReference>
<sequence length="697" mass="77142">MKVQSGNLGIGLRRSGAGSGDSGLLKHAQSGDKTSPTEAHETCSIALAIIIPPMIHPFHSSSKATISHRPITLSFLSIRSVYSVHIHHRMIHHEPLSLLVQKWLEWDRNPETRAEIEQLQKAGATAELELRLRQRIQFGTAGLRGRMAAGFSCMNSLTVIQASQGLAKYIRDKHSDIAPNGVVIGHDARHNSAKFAALAANAFIAMGIPVWYYSKPTLTPSVPFGVTHVRAAAGVMITASHVTKCSAHASLIQMDDADWWTRYFKNGAQINTPMDVEIAQSIDNNLEPWPNAWDSLEATAYLHAEALQTILPRYTEAVWNYAKSTVPSWSSPRPFMYTPLHGVGGLIFPELCRSVGITDFAAVTEQVEPNPDFPTVAFPNPEENGSLDLAMQSADKEGKTLIIANDPDADRFAAAEKVDGSWFTFTGNHLGVLLASHLFDSLEGRNDKSRIAVLNSAVSTGMLEKMARSKGFHFEETLTGFKWMGNIARRLEESGYHVPFAFEEALGYMFPDVCHDKDGVTAAMVFLAAEARWRSQGLTPYSKLQQLFKDFGYFETLNNYFRSPSPEITKSLFGAIRNGPYRTQKSLGSFKILRWRDMTEGYDSGAEDQKPALPIDKSSQMLTIWLDRDVRFTIRGSGTEPKVKVYIESCSASHAQAVDAVCDTFRTVLKEWIRPFAPSMSYSKNLPTSSGHILNID</sequence>
<dbReference type="Gene3D" id="3.40.120.10">
    <property type="entry name" value="Alpha-D-Glucose-1,6-Bisphosphate, subunit A, domain 3"/>
    <property type="match status" value="3"/>
</dbReference>
<evidence type="ECO:0000259" key="11">
    <source>
        <dbReference type="Pfam" id="PF02880"/>
    </source>
</evidence>
<feature type="region of interest" description="Disordered" evidence="7">
    <location>
        <begin position="1"/>
        <end position="38"/>
    </location>
</feature>
<dbReference type="GO" id="GO:0005634">
    <property type="term" value="C:nucleus"/>
    <property type="evidence" value="ECO:0007669"/>
    <property type="project" value="TreeGrafter"/>
</dbReference>
<dbReference type="GO" id="GO:0005975">
    <property type="term" value="P:carbohydrate metabolic process"/>
    <property type="evidence" value="ECO:0007669"/>
    <property type="project" value="InterPro"/>
</dbReference>
<dbReference type="PhylomeDB" id="B0XTV2"/>
<dbReference type="InterPro" id="IPR005845">
    <property type="entry name" value="A-D-PHexomutase_a/b/a-II"/>
</dbReference>
<evidence type="ECO:0000256" key="3">
    <source>
        <dbReference type="ARBA" id="ARBA00022553"/>
    </source>
</evidence>
<organism evidence="12 13">
    <name type="scientific">Aspergillus fumigatus (strain CBS 144.89 / FGSC A1163 / CEA10)</name>
    <name type="common">Neosartorya fumigata</name>
    <dbReference type="NCBI Taxonomy" id="451804"/>
    <lineage>
        <taxon>Eukaryota</taxon>
        <taxon>Fungi</taxon>
        <taxon>Dikarya</taxon>
        <taxon>Ascomycota</taxon>
        <taxon>Pezizomycotina</taxon>
        <taxon>Eurotiomycetes</taxon>
        <taxon>Eurotiomycetidae</taxon>
        <taxon>Eurotiales</taxon>
        <taxon>Aspergillaceae</taxon>
        <taxon>Aspergillus</taxon>
        <taxon>Aspergillus subgen. Fumigati</taxon>
    </lineage>
</organism>
<dbReference type="InterPro" id="IPR016055">
    <property type="entry name" value="A-D-PHexomutase_a/b/a-I/II/III"/>
</dbReference>
<keyword evidence="13" id="KW-1185">Reference proteome</keyword>
<dbReference type="CDD" id="cd05799">
    <property type="entry name" value="PGM2"/>
    <property type="match status" value="1"/>
</dbReference>
<dbReference type="Pfam" id="PF02880">
    <property type="entry name" value="PGM_PMM_III"/>
    <property type="match status" value="1"/>
</dbReference>
<gene>
    <name evidence="12" type="ORF">AFUB_019200</name>
</gene>
<dbReference type="InterPro" id="IPR036900">
    <property type="entry name" value="A-D-PHexomutase_C_sf"/>
</dbReference>
<comment type="cofactor">
    <cofactor evidence="1">
        <name>Mg(2+)</name>
        <dbReference type="ChEBI" id="CHEBI:18420"/>
    </cofactor>
</comment>
<dbReference type="GO" id="GO:0006148">
    <property type="term" value="P:inosine catabolic process"/>
    <property type="evidence" value="ECO:0007669"/>
    <property type="project" value="EnsemblFungi"/>
</dbReference>
<evidence type="ECO:0000259" key="9">
    <source>
        <dbReference type="Pfam" id="PF02878"/>
    </source>
</evidence>
<keyword evidence="5" id="KW-0460">Magnesium</keyword>
<evidence type="ECO:0000256" key="4">
    <source>
        <dbReference type="ARBA" id="ARBA00022723"/>
    </source>
</evidence>
<dbReference type="Pfam" id="PF02878">
    <property type="entry name" value="PGM_PMM_I"/>
    <property type="match status" value="1"/>
</dbReference>
<evidence type="ECO:0000313" key="12">
    <source>
        <dbReference type="EMBL" id="EDP53874.1"/>
    </source>
</evidence>
<accession>B0XTV2</accession>
<reference evidence="12 13" key="1">
    <citation type="journal article" date="2008" name="PLoS Genet.">
        <title>Genomic islands in the pathogenic filamentous fungus Aspergillus fumigatus.</title>
        <authorList>
            <person name="Fedorova N.D."/>
            <person name="Khaldi N."/>
            <person name="Joardar V.S."/>
            <person name="Maiti R."/>
            <person name="Amedeo P."/>
            <person name="Anderson M.J."/>
            <person name="Crabtree J."/>
            <person name="Silva J.C."/>
            <person name="Badger J.H."/>
            <person name="Albarraq A."/>
            <person name="Angiuoli S."/>
            <person name="Bussey H."/>
            <person name="Bowyer P."/>
            <person name="Cotty P.J."/>
            <person name="Dyer P.S."/>
            <person name="Egan A."/>
            <person name="Galens K."/>
            <person name="Fraser-Liggett C.M."/>
            <person name="Haas B.J."/>
            <person name="Inman J.M."/>
            <person name="Kent R."/>
            <person name="Lemieux S."/>
            <person name="Malavazi I."/>
            <person name="Orvis J."/>
            <person name="Roemer T."/>
            <person name="Ronning C.M."/>
            <person name="Sundaram J.P."/>
            <person name="Sutton G."/>
            <person name="Turner G."/>
            <person name="Venter J.C."/>
            <person name="White O.R."/>
            <person name="Whitty B.R."/>
            <person name="Youngman P."/>
            <person name="Wolfe K.H."/>
            <person name="Goldman G.H."/>
            <person name="Wortman J.R."/>
            <person name="Jiang B."/>
            <person name="Denning D.W."/>
            <person name="Nierman W.C."/>
        </authorList>
    </citation>
    <scope>NUCLEOTIDE SEQUENCE [LARGE SCALE GENOMIC DNA]</scope>
    <source>
        <strain evidence="13">CBS 144.89 / FGSC A1163 / CEA10</strain>
    </source>
</reference>
<feature type="domain" description="Alpha-D-phosphohexomutase alpha/beta/alpha" evidence="11">
    <location>
        <begin position="427"/>
        <end position="532"/>
    </location>
</feature>
<evidence type="ECO:0000259" key="10">
    <source>
        <dbReference type="Pfam" id="PF02879"/>
    </source>
</evidence>
<dbReference type="Pfam" id="PF02879">
    <property type="entry name" value="PGM_PMM_II"/>
    <property type="match status" value="1"/>
</dbReference>
<evidence type="ECO:0000256" key="7">
    <source>
        <dbReference type="SAM" id="MobiDB-lite"/>
    </source>
</evidence>
<dbReference type="GO" id="GO:0046115">
    <property type="term" value="P:guanosine catabolic process"/>
    <property type="evidence" value="ECO:0007669"/>
    <property type="project" value="EnsemblFungi"/>
</dbReference>
<comment type="similarity">
    <text evidence="2">Belongs to the phosphohexose mutase family.</text>
</comment>
<dbReference type="VEuPathDB" id="FungiDB:AFUB_019200"/>
<dbReference type="InterPro" id="IPR005843">
    <property type="entry name" value="A-D-PHexomutase_C"/>
</dbReference>
<dbReference type="InterPro" id="IPR005844">
    <property type="entry name" value="A-D-PHexomutase_a/b/a-I"/>
</dbReference>
<dbReference type="GO" id="GO:0046872">
    <property type="term" value="F:metal ion binding"/>
    <property type="evidence" value="ECO:0007669"/>
    <property type="project" value="UniProtKB-KW"/>
</dbReference>
<evidence type="ECO:0000256" key="2">
    <source>
        <dbReference type="ARBA" id="ARBA00010231"/>
    </source>
</evidence>
<evidence type="ECO:0000259" key="8">
    <source>
        <dbReference type="Pfam" id="PF00408"/>
    </source>
</evidence>
<keyword evidence="3" id="KW-0597">Phosphoprotein</keyword>
<dbReference type="EMBL" id="DS499595">
    <property type="protein sequence ID" value="EDP53874.1"/>
    <property type="molecule type" value="Genomic_DNA"/>
</dbReference>
<dbReference type="HOGENOM" id="CLU_016950_0_1_1"/>
<dbReference type="GO" id="GO:0008973">
    <property type="term" value="F:phosphopentomutase activity"/>
    <property type="evidence" value="ECO:0007669"/>
    <property type="project" value="EnsemblFungi"/>
</dbReference>
<dbReference type="OrthoDB" id="8300170at2759"/>
<keyword evidence="4" id="KW-0479">Metal-binding</keyword>
<dbReference type="SUPFAM" id="SSF53738">
    <property type="entry name" value="Phosphoglucomutase, first 3 domains"/>
    <property type="match status" value="3"/>
</dbReference>
<protein>
    <submittedName>
        <fullName evidence="12">Phosphoglucomutase, putative</fullName>
    </submittedName>
</protein>
<name>B0XTV2_ASPFC</name>
<feature type="domain" description="Alpha-D-phosphohexomutase alpha/beta/alpha" evidence="10">
    <location>
        <begin position="313"/>
        <end position="416"/>
    </location>
</feature>
<feature type="domain" description="Alpha-D-phosphohexomutase C-terminal" evidence="8">
    <location>
        <begin position="627"/>
        <end position="659"/>
    </location>
</feature>
<feature type="domain" description="Alpha-D-phosphohexomutase alpha/beta/alpha" evidence="9">
    <location>
        <begin position="136"/>
        <end position="284"/>
    </location>
</feature>
<dbReference type="Proteomes" id="UP000001699">
    <property type="component" value="Unassembled WGS sequence"/>
</dbReference>
<dbReference type="GO" id="GO:0006166">
    <property type="term" value="P:purine ribonucleoside salvage"/>
    <property type="evidence" value="ECO:0007669"/>
    <property type="project" value="EnsemblFungi"/>
</dbReference>
<evidence type="ECO:0000313" key="13">
    <source>
        <dbReference type="Proteomes" id="UP000001699"/>
    </source>
</evidence>